<feature type="transmembrane region" description="Helical" evidence="1">
    <location>
        <begin position="116"/>
        <end position="135"/>
    </location>
</feature>
<accession>A0ABZ0I8R7</accession>
<proteinExistence type="predicted"/>
<evidence type="ECO:0000256" key="1">
    <source>
        <dbReference type="SAM" id="Phobius"/>
    </source>
</evidence>
<keyword evidence="1" id="KW-0472">Membrane</keyword>
<feature type="transmembrane region" description="Helical" evidence="1">
    <location>
        <begin position="165"/>
        <end position="192"/>
    </location>
</feature>
<dbReference type="InterPro" id="IPR032531">
    <property type="entry name" value="DUF4956"/>
</dbReference>
<gene>
    <name evidence="2" type="ORF">R0137_09185</name>
</gene>
<name>A0ABZ0I8R7_9GAMM</name>
<feature type="transmembrane region" description="Helical" evidence="1">
    <location>
        <begin position="78"/>
        <end position="104"/>
    </location>
</feature>
<feature type="transmembrane region" description="Helical" evidence="1">
    <location>
        <begin position="9"/>
        <end position="30"/>
    </location>
</feature>
<keyword evidence="3" id="KW-1185">Reference proteome</keyword>
<dbReference type="EMBL" id="CP136865">
    <property type="protein sequence ID" value="WOJ95432.1"/>
    <property type="molecule type" value="Genomic_DNA"/>
</dbReference>
<organism evidence="2 3">
    <name type="scientific">Congregibacter brevis</name>
    <dbReference type="NCBI Taxonomy" id="3081201"/>
    <lineage>
        <taxon>Bacteria</taxon>
        <taxon>Pseudomonadati</taxon>
        <taxon>Pseudomonadota</taxon>
        <taxon>Gammaproteobacteria</taxon>
        <taxon>Cellvibrionales</taxon>
        <taxon>Halieaceae</taxon>
        <taxon>Congregibacter</taxon>
    </lineage>
</organism>
<reference evidence="2 3" key="1">
    <citation type="submission" date="2023-10" db="EMBL/GenBank/DDBJ databases">
        <title>Two novel species belonging to the OM43/NOR5 clade.</title>
        <authorList>
            <person name="Park M."/>
        </authorList>
    </citation>
    <scope>NUCLEOTIDE SEQUENCE [LARGE SCALE GENOMIC DNA]</scope>
    <source>
        <strain evidence="2 3">IMCC45268</strain>
    </source>
</reference>
<dbReference type="Proteomes" id="UP001626549">
    <property type="component" value="Chromosome"/>
</dbReference>
<evidence type="ECO:0000313" key="3">
    <source>
        <dbReference type="Proteomes" id="UP001626549"/>
    </source>
</evidence>
<keyword evidence="1" id="KW-1133">Transmembrane helix</keyword>
<dbReference type="Pfam" id="PF16316">
    <property type="entry name" value="DUF4956"/>
    <property type="match status" value="1"/>
</dbReference>
<sequence length="227" mass="24747">MQNITPVQLITRLVVYYTILLSVIAALLLANSETLQYMPFSGNDAHDRKDFEVTETSVRLPRELLDTSTTRGSITPELFFTSILFLTSTLITTILVMIPVTWTYTATRFEAGPSKAFVRALILLPIAATAVVLLIQNSLALAFGLAALVAAVRFRVSLPEAIDGIYIFVAICVGLAAGVGFMGVALVMTLIFTLTNAVLWLIDYGRNPIDDARHDAAAAKLAKRLRE</sequence>
<dbReference type="RefSeq" id="WP_407326128.1">
    <property type="nucleotide sequence ID" value="NZ_CP136865.1"/>
</dbReference>
<keyword evidence="1" id="KW-0812">Transmembrane</keyword>
<evidence type="ECO:0000313" key="2">
    <source>
        <dbReference type="EMBL" id="WOJ95432.1"/>
    </source>
</evidence>
<protein>
    <submittedName>
        <fullName evidence="2">DUF4956 domain-containing protein</fullName>
    </submittedName>
</protein>